<feature type="domain" description="Leucine-rich repeat-containing N-terminal plant-type" evidence="22">
    <location>
        <begin position="172"/>
        <end position="208"/>
    </location>
</feature>
<keyword evidence="10" id="KW-0677">Repeat</keyword>
<keyword evidence="7" id="KW-1070">Brassinosteroid signaling pathway</keyword>
<evidence type="ECO:0000256" key="15">
    <source>
        <dbReference type="ARBA" id="ARBA00023136"/>
    </source>
</evidence>
<evidence type="ECO:0000256" key="13">
    <source>
        <dbReference type="ARBA" id="ARBA00022840"/>
    </source>
</evidence>
<keyword evidence="6" id="KW-0433">Leucine-rich repeat</keyword>
<name>A0A0D9XT99_9ORYZ</name>
<dbReference type="InterPro" id="IPR013210">
    <property type="entry name" value="LRR_N_plant-typ"/>
</dbReference>
<comment type="similarity">
    <text evidence="2">Belongs to the RLP family.</text>
</comment>
<keyword evidence="16" id="KW-0675">Receptor</keyword>
<feature type="transmembrane region" description="Helical" evidence="21">
    <location>
        <begin position="1868"/>
        <end position="1891"/>
    </location>
</feature>
<dbReference type="InterPro" id="IPR046956">
    <property type="entry name" value="RLP23-like"/>
</dbReference>
<dbReference type="Gene3D" id="3.80.10.10">
    <property type="entry name" value="Ribonuclease Inhibitor"/>
    <property type="match status" value="9"/>
</dbReference>
<dbReference type="EC" id="2.7.11.1" evidence="3"/>
<dbReference type="Gramene" id="LPERR11G13840.1">
    <property type="protein sequence ID" value="LPERR11G13840.1"/>
    <property type="gene ID" value="LPERR11G13840"/>
</dbReference>
<keyword evidence="5" id="KW-0723">Serine/threonine-protein kinase</keyword>
<evidence type="ECO:0000256" key="8">
    <source>
        <dbReference type="ARBA" id="ARBA00022692"/>
    </source>
</evidence>
<evidence type="ECO:0000256" key="1">
    <source>
        <dbReference type="ARBA" id="ARBA00004251"/>
    </source>
</evidence>
<proteinExistence type="inferred from homology"/>
<evidence type="ECO:0000256" key="10">
    <source>
        <dbReference type="ARBA" id="ARBA00022737"/>
    </source>
</evidence>
<organism evidence="23 24">
    <name type="scientific">Leersia perrieri</name>
    <dbReference type="NCBI Taxonomy" id="77586"/>
    <lineage>
        <taxon>Eukaryota</taxon>
        <taxon>Viridiplantae</taxon>
        <taxon>Streptophyta</taxon>
        <taxon>Embryophyta</taxon>
        <taxon>Tracheophyta</taxon>
        <taxon>Spermatophyta</taxon>
        <taxon>Magnoliopsida</taxon>
        <taxon>Liliopsida</taxon>
        <taxon>Poales</taxon>
        <taxon>Poaceae</taxon>
        <taxon>BOP clade</taxon>
        <taxon>Oryzoideae</taxon>
        <taxon>Oryzeae</taxon>
        <taxon>Oryzinae</taxon>
        <taxon>Leersia</taxon>
    </lineage>
</organism>
<evidence type="ECO:0000256" key="17">
    <source>
        <dbReference type="ARBA" id="ARBA00023180"/>
    </source>
</evidence>
<evidence type="ECO:0000256" key="12">
    <source>
        <dbReference type="ARBA" id="ARBA00022777"/>
    </source>
</evidence>
<sequence>MAAARGGLRRRREDCVQMKLADAIAAMELQLQQQIQLLASADDNRSSKATASGQQAAAAAASSSAPKVQFPSFLQRSKSLYMLDLASNNFYRGLPMWIGELSKLQILRLSHNNFSASIPTTITNLGFLVYSQTVLDPATAAAVVLASAPPLLPRRPAAAGGNVTAAGCSTLERDALLAFKKGITADPAGVLASWNHDDCCRWRGVRCSDCTGHVVGLNLRNKHANQQELIDYEEFALVGEISHSLLNLHHLEHLDLSLNAIQGPSARVPKFLGSLKNLRYLNLSGIPFNDTVPPQLGNLTNLHYLDLSSEWIDTLARWFPTQMTSVDLSWLTRLRSLKYLNMHSTNLSMVQDWTHVVNNIPSLKVIRLANCELTYANQHLSHINLTNLEELDLSQNHFDHSIASCWFWNAKGLEYLNLRFTELYGRFPNALGHLKSLQVLDFKRIINIDIMTANMTNLCKLRILNIESSQVHGNIAEFIERLPQCSSTRLNELYLSNNNLTGILPNHLYPLTSLVILDMSLNELSGHVPSEMGMLSNLTYLDLSGNNLDGVITDEHFASLKSLKTLDLSGNSLTILVNITNLDMSFAGITDMFPDWFSTTFANLNRLDVSNNGINGSLPANMKGMASLSRLYLNSNNITGQIPVLPEGLNIMDLSRNSLSGPLPSNFGAFYLSDLRLFSNRITGQIPQSICELQNIDILDLADNLLVGEFPRCFQSDYISMLFLSNNMLSGKFPPCLQSMKVLYILDLSSNNFYGSLPKWIGELSKLEILRASHNNFSGSIPTTITNITGLVHLDFSRNSISGVLPFHLSNLTGMTSRSSPTTFGHYVPILNMSVDTKAHELYYQESVIFEVVTIDLSSNFLTGEIPKEIGFLDGVKNLNLSWNQFNGRIPSSIGLMRSLESLDLSKNNLSGEIPSSLSNLTYLSYLDVSYNHLTGRIPSGGQLDTLYSQNPSMYNGNSGLCGLPLHKDCSDGGNASVGKRSERDKEFLYFGLGSGFVVGLWVVFCTILFKRIAYFRLFDKLYDERRALLRSIKPLFTGEFGRHDSWNEATDCCTYWSGVVCGGDRRVVSLFLDQAGIAGAVDVGVFAPFTELQELDLSWNKITAFVAAACSRAAEANDGSDPEVAGSDPEVAGSDHPGPDLSVMAATTARGGGRDDDDAATMTARGGGFGPEAAGSAGSGRDDGTEQRLRRRGPAAATTTMTAATWLRGTGGLNPEQAAAWRYAAWCRGGPGLARRGRRQRRSDNHGSVIAVDARSPSGWIWLGDGQIRGSAAATTTVTSSGQRAFPKLSKLSLSHNSMTDEGVAALFVNLTTLSELYLGGNQLFTSSWISNLTSLRAVDLSRNSLREFNGICNLHQLEYLQLGVNMLHGAINSCLGNLHQLKYLNMERNFLTGEITPNLLSNLTKLETIHLGLNNLTGTFMLSWLANSSNLAEIVLSHNYDLRIETEIVTWTPLFQLAYLNFSNCIVNRRSDGVVPTFLSTQLSISGIDLSGCSLQGKIPSWLFYNISDFILLNDNDMDLIDMDGLGGNMTSPVQVLDLSDNKISMSIPTNFGSIFQYLEYCDMSSNRVYGGIPPLAEATSLEGPCPPSIGVHRLEHLSLENNRFSGQLSPLLSKSSNLKTLNARSNHLSGIIPDGLLSFQKLGVILLGGNDLHGPIPLDLCFNNYLHFVDLSNNRFSGKIPDCFYNDFWTDLPMYFDDDPFSGIVTERMSVDFTTKGESLTYMGMPLVLMTGIDLSMNQLSGTIPPPVGFLRQLKSLNLSHNQLVGPIPETFMYMEDMESMDLSYNHLNGSLPMQLANLSFLCSFNVAYNNLSGEIPFQSQFETFDESAFEGNDNLCGEIINKTCSVLHQNQGGVLSDDAIDTALVFWSFVFGCFALGFWGTVAWLIWDKGRRKRLCSFMDALMYKLGWEFVP</sequence>
<dbReference type="STRING" id="77586.A0A0D9XT99"/>
<keyword evidence="5" id="KW-0808">Transferase</keyword>
<evidence type="ECO:0000259" key="22">
    <source>
        <dbReference type="Pfam" id="PF08263"/>
    </source>
</evidence>
<dbReference type="SUPFAM" id="SSF52058">
    <property type="entry name" value="L domain-like"/>
    <property type="match status" value="5"/>
</dbReference>
<dbReference type="PROSITE" id="PS51450">
    <property type="entry name" value="LRR"/>
    <property type="match status" value="2"/>
</dbReference>
<keyword evidence="9" id="KW-0732">Signal</keyword>
<keyword evidence="15 21" id="KW-0472">Membrane</keyword>
<dbReference type="Proteomes" id="UP000032180">
    <property type="component" value="Chromosome 11"/>
</dbReference>
<dbReference type="PANTHER" id="PTHR48063">
    <property type="entry name" value="LRR RECEPTOR-LIKE KINASE"/>
    <property type="match status" value="1"/>
</dbReference>
<evidence type="ECO:0000256" key="14">
    <source>
        <dbReference type="ARBA" id="ARBA00022989"/>
    </source>
</evidence>
<dbReference type="FunFam" id="3.80.10.10:FF:000041">
    <property type="entry name" value="LRR receptor-like serine/threonine-protein kinase ERECTA"/>
    <property type="match status" value="1"/>
</dbReference>
<evidence type="ECO:0000256" key="9">
    <source>
        <dbReference type="ARBA" id="ARBA00022729"/>
    </source>
</evidence>
<dbReference type="Pfam" id="PF08263">
    <property type="entry name" value="LRRNT_2"/>
    <property type="match status" value="2"/>
</dbReference>
<feature type="transmembrane region" description="Helical" evidence="21">
    <location>
        <begin position="988"/>
        <end position="1010"/>
    </location>
</feature>
<evidence type="ECO:0000256" key="11">
    <source>
        <dbReference type="ARBA" id="ARBA00022741"/>
    </source>
</evidence>
<dbReference type="PRINTS" id="PR00019">
    <property type="entry name" value="LEURICHRPT"/>
</dbReference>
<dbReference type="FunFam" id="3.80.10.10:FF:000095">
    <property type="entry name" value="LRR receptor-like serine/threonine-protein kinase GSO1"/>
    <property type="match status" value="1"/>
</dbReference>
<dbReference type="PANTHER" id="PTHR48063:SF90">
    <property type="entry name" value="OS11G0565920 PROTEIN"/>
    <property type="match status" value="1"/>
</dbReference>
<evidence type="ECO:0000256" key="7">
    <source>
        <dbReference type="ARBA" id="ARBA00022626"/>
    </source>
</evidence>
<dbReference type="SMART" id="SM00369">
    <property type="entry name" value="LRR_TYP"/>
    <property type="match status" value="14"/>
</dbReference>
<evidence type="ECO:0000256" key="4">
    <source>
        <dbReference type="ARBA" id="ARBA00022475"/>
    </source>
</evidence>
<evidence type="ECO:0000256" key="2">
    <source>
        <dbReference type="ARBA" id="ARBA00009592"/>
    </source>
</evidence>
<reference evidence="23" key="3">
    <citation type="submission" date="2015-04" db="UniProtKB">
        <authorList>
            <consortium name="EnsemblPlants"/>
        </authorList>
    </citation>
    <scope>IDENTIFICATION</scope>
</reference>
<evidence type="ECO:0000256" key="20">
    <source>
        <dbReference type="SAM" id="MobiDB-lite"/>
    </source>
</evidence>
<dbReference type="Pfam" id="PF13855">
    <property type="entry name" value="LRR_8"/>
    <property type="match status" value="2"/>
</dbReference>
<evidence type="ECO:0000313" key="23">
    <source>
        <dbReference type="EnsemblPlants" id="LPERR11G13840.1"/>
    </source>
</evidence>
<dbReference type="GO" id="GO:0009742">
    <property type="term" value="P:brassinosteroid mediated signaling pathway"/>
    <property type="evidence" value="ECO:0007669"/>
    <property type="project" value="UniProtKB-KW"/>
</dbReference>
<dbReference type="InterPro" id="IPR001611">
    <property type="entry name" value="Leu-rich_rpt"/>
</dbReference>
<accession>A0A0D9XT99</accession>
<dbReference type="SMART" id="SM00365">
    <property type="entry name" value="LRR_SD22"/>
    <property type="match status" value="11"/>
</dbReference>
<keyword evidence="12" id="KW-0418">Kinase</keyword>
<dbReference type="InterPro" id="IPR032675">
    <property type="entry name" value="LRR_dom_sf"/>
</dbReference>
<dbReference type="EnsemblPlants" id="LPERR11G13840.1">
    <property type="protein sequence ID" value="LPERR11G13840.1"/>
    <property type="gene ID" value="LPERR11G13840"/>
</dbReference>
<keyword evidence="14 21" id="KW-1133">Transmembrane helix</keyword>
<feature type="domain" description="Leucine-rich repeat-containing N-terminal plant-type" evidence="22">
    <location>
        <begin position="1024"/>
        <end position="1062"/>
    </location>
</feature>
<dbReference type="SUPFAM" id="SSF52047">
    <property type="entry name" value="RNI-like"/>
    <property type="match status" value="1"/>
</dbReference>
<dbReference type="eggNOG" id="KOG0619">
    <property type="taxonomic scope" value="Eukaryota"/>
</dbReference>
<keyword evidence="13" id="KW-0067">ATP-binding</keyword>
<dbReference type="GO" id="GO:0004674">
    <property type="term" value="F:protein serine/threonine kinase activity"/>
    <property type="evidence" value="ECO:0007669"/>
    <property type="project" value="UniProtKB-KW"/>
</dbReference>
<evidence type="ECO:0000256" key="6">
    <source>
        <dbReference type="ARBA" id="ARBA00022614"/>
    </source>
</evidence>
<evidence type="ECO:0000256" key="18">
    <source>
        <dbReference type="ARBA" id="ARBA00047899"/>
    </source>
</evidence>
<reference evidence="24" key="2">
    <citation type="submission" date="2013-12" db="EMBL/GenBank/DDBJ databases">
        <authorList>
            <person name="Yu Y."/>
            <person name="Lee S."/>
            <person name="de Baynast K."/>
            <person name="Wissotski M."/>
            <person name="Liu L."/>
            <person name="Talag J."/>
            <person name="Goicoechea J."/>
            <person name="Angelova A."/>
            <person name="Jetty R."/>
            <person name="Kudrna D."/>
            <person name="Golser W."/>
            <person name="Rivera L."/>
            <person name="Zhang J."/>
            <person name="Wing R."/>
        </authorList>
    </citation>
    <scope>NUCLEOTIDE SEQUENCE</scope>
</reference>
<evidence type="ECO:0000313" key="24">
    <source>
        <dbReference type="Proteomes" id="UP000032180"/>
    </source>
</evidence>
<evidence type="ECO:0000256" key="16">
    <source>
        <dbReference type="ARBA" id="ARBA00023170"/>
    </source>
</evidence>
<keyword evidence="4" id="KW-1003">Cell membrane</keyword>
<comment type="catalytic activity">
    <reaction evidence="19">
        <text>L-seryl-[protein] + ATP = O-phospho-L-seryl-[protein] + ADP + H(+)</text>
        <dbReference type="Rhea" id="RHEA:17989"/>
        <dbReference type="Rhea" id="RHEA-COMP:9863"/>
        <dbReference type="Rhea" id="RHEA-COMP:11604"/>
        <dbReference type="ChEBI" id="CHEBI:15378"/>
        <dbReference type="ChEBI" id="CHEBI:29999"/>
        <dbReference type="ChEBI" id="CHEBI:30616"/>
        <dbReference type="ChEBI" id="CHEBI:83421"/>
        <dbReference type="ChEBI" id="CHEBI:456216"/>
        <dbReference type="EC" id="2.7.11.1"/>
    </reaction>
</comment>
<dbReference type="GO" id="GO:0005524">
    <property type="term" value="F:ATP binding"/>
    <property type="evidence" value="ECO:0007669"/>
    <property type="project" value="UniProtKB-KW"/>
</dbReference>
<keyword evidence="24" id="KW-1185">Reference proteome</keyword>
<evidence type="ECO:0000256" key="3">
    <source>
        <dbReference type="ARBA" id="ARBA00012513"/>
    </source>
</evidence>
<reference evidence="23 24" key="1">
    <citation type="submission" date="2012-08" db="EMBL/GenBank/DDBJ databases">
        <title>Oryza genome evolution.</title>
        <authorList>
            <person name="Wing R.A."/>
        </authorList>
    </citation>
    <scope>NUCLEOTIDE SEQUENCE</scope>
</reference>
<dbReference type="FunFam" id="3.80.10.10:FF:000111">
    <property type="entry name" value="LRR receptor-like serine/threonine-protein kinase ERECTA"/>
    <property type="match status" value="1"/>
</dbReference>
<dbReference type="Pfam" id="PF00560">
    <property type="entry name" value="LRR_1"/>
    <property type="match status" value="11"/>
</dbReference>
<comment type="subcellular location">
    <subcellularLocation>
        <location evidence="1">Cell membrane</location>
        <topology evidence="1">Single-pass type I membrane protein</topology>
    </subcellularLocation>
</comment>
<evidence type="ECO:0000256" key="5">
    <source>
        <dbReference type="ARBA" id="ARBA00022527"/>
    </source>
</evidence>
<protein>
    <recommendedName>
        <fullName evidence="3">non-specific serine/threonine protein kinase</fullName>
        <ecNumber evidence="3">2.7.11.1</ecNumber>
    </recommendedName>
</protein>
<dbReference type="Pfam" id="PF13516">
    <property type="entry name" value="LRR_6"/>
    <property type="match status" value="3"/>
</dbReference>
<dbReference type="FunFam" id="3.80.10.10:FF:000213">
    <property type="entry name" value="Tyrosine-sulfated glycopeptide receptor 1"/>
    <property type="match status" value="1"/>
</dbReference>
<feature type="region of interest" description="Disordered" evidence="20">
    <location>
        <begin position="1117"/>
        <end position="1200"/>
    </location>
</feature>
<keyword evidence="17" id="KW-0325">Glycoprotein</keyword>
<dbReference type="InterPro" id="IPR003591">
    <property type="entry name" value="Leu-rich_rpt_typical-subtyp"/>
</dbReference>
<comment type="catalytic activity">
    <reaction evidence="18">
        <text>L-threonyl-[protein] + ATP = O-phospho-L-threonyl-[protein] + ADP + H(+)</text>
        <dbReference type="Rhea" id="RHEA:46608"/>
        <dbReference type="Rhea" id="RHEA-COMP:11060"/>
        <dbReference type="Rhea" id="RHEA-COMP:11605"/>
        <dbReference type="ChEBI" id="CHEBI:15378"/>
        <dbReference type="ChEBI" id="CHEBI:30013"/>
        <dbReference type="ChEBI" id="CHEBI:30616"/>
        <dbReference type="ChEBI" id="CHEBI:61977"/>
        <dbReference type="ChEBI" id="CHEBI:456216"/>
        <dbReference type="EC" id="2.7.11.1"/>
    </reaction>
</comment>
<evidence type="ECO:0000256" key="21">
    <source>
        <dbReference type="SAM" id="Phobius"/>
    </source>
</evidence>
<dbReference type="GO" id="GO:0005886">
    <property type="term" value="C:plasma membrane"/>
    <property type="evidence" value="ECO:0007669"/>
    <property type="project" value="UniProtKB-SubCell"/>
</dbReference>
<dbReference type="FunFam" id="3.80.10.10:FF:000649">
    <property type="entry name" value="Leucine Rich Repeat family protein"/>
    <property type="match status" value="1"/>
</dbReference>
<keyword evidence="11" id="KW-0547">Nucleotide-binding</keyword>
<evidence type="ECO:0000256" key="19">
    <source>
        <dbReference type="ARBA" id="ARBA00048679"/>
    </source>
</evidence>
<keyword evidence="8 21" id="KW-0812">Transmembrane</keyword>